<dbReference type="PANTHER" id="PTHR38774:SF1">
    <property type="entry name" value="CYTOPLASMIC PROTEIN"/>
    <property type="match status" value="1"/>
</dbReference>
<dbReference type="AlphaFoldDB" id="W1S0E0"/>
<dbReference type="PATRIC" id="fig|1208321.3.peg.967"/>
<comment type="caution">
    <text evidence="1">The sequence shown here is derived from an EMBL/GenBank/DDBJ whole genome shotgun (WGS) entry which is preliminary data.</text>
</comment>
<dbReference type="Pfam" id="PF06853">
    <property type="entry name" value="DUF1249"/>
    <property type="match status" value="1"/>
</dbReference>
<dbReference type="EMBL" id="AYOZ01000006">
    <property type="protein sequence ID" value="ETI61464.1"/>
    <property type="molecule type" value="Genomic_DNA"/>
</dbReference>
<evidence type="ECO:0000313" key="2">
    <source>
        <dbReference type="Proteomes" id="UP000018857"/>
    </source>
</evidence>
<proteinExistence type="predicted"/>
<evidence type="ECO:0000313" key="1">
    <source>
        <dbReference type="EMBL" id="ETI61464.1"/>
    </source>
</evidence>
<dbReference type="RefSeq" id="WP_024023151.1">
    <property type="nucleotide sequence ID" value="NZ_AYOZ01000006.1"/>
</dbReference>
<reference evidence="1 2" key="1">
    <citation type="journal article" date="2014" name="Genome Announc.">
        <title>Draft Genome Sequence of Marinomonas sp. Strain D104, a Polycyclic Aromatic Hydrocarbon-Degrading Bacterium from the Deep-Sea Sediment of the Arctic Ocean.</title>
        <authorList>
            <person name="Dong C."/>
            <person name="Bai X."/>
            <person name="Lai Q."/>
            <person name="Xie Y."/>
            <person name="Chen X."/>
            <person name="Shao Z."/>
        </authorList>
    </citation>
    <scope>NUCLEOTIDE SEQUENCE [LARGE SCALE GENOMIC DNA]</scope>
    <source>
        <strain evidence="1 2">D104</strain>
    </source>
</reference>
<dbReference type="Proteomes" id="UP000018857">
    <property type="component" value="Unassembled WGS sequence"/>
</dbReference>
<keyword evidence="2" id="KW-1185">Reference proteome</keyword>
<gene>
    <name evidence="1" type="ORF">D104_04850</name>
</gene>
<dbReference type="eggNOG" id="COG3151">
    <property type="taxonomic scope" value="Bacteria"/>
</dbReference>
<dbReference type="PANTHER" id="PTHR38774">
    <property type="entry name" value="CYTOPLASMIC PROTEIN-RELATED"/>
    <property type="match status" value="1"/>
</dbReference>
<dbReference type="InterPro" id="IPR009659">
    <property type="entry name" value="DUF1249"/>
</dbReference>
<protein>
    <recommendedName>
        <fullName evidence="3">DUF1249 domain-containing protein</fullName>
    </recommendedName>
</protein>
<sequence length="163" mass="18969">MTDTKKTDMIKKKAKQYVPDLVSLQMLGELNYRRLGKLMRGHEEMDAWHFSIHSVGDQESRLQLTLGKESRFTSEIKLEFGPEIPKKLLFKTTLSMTVRLYHDVGIAEITDGHRQYSGTYPYPNDAMLHRDEKFRLNQQLADLLELCLKHGHRLDSALTFQFA</sequence>
<dbReference type="OrthoDB" id="9793663at2"/>
<accession>W1S0E0</accession>
<name>W1S0E0_9GAMM</name>
<organism evidence="1 2">
    <name type="scientific">Marinomonas profundimaris</name>
    <dbReference type="NCBI Taxonomy" id="1208321"/>
    <lineage>
        <taxon>Bacteria</taxon>
        <taxon>Pseudomonadati</taxon>
        <taxon>Pseudomonadota</taxon>
        <taxon>Gammaproteobacteria</taxon>
        <taxon>Oceanospirillales</taxon>
        <taxon>Oceanospirillaceae</taxon>
        <taxon>Marinomonas</taxon>
    </lineage>
</organism>
<dbReference type="STRING" id="1208321.D104_04850"/>
<evidence type="ECO:0008006" key="3">
    <source>
        <dbReference type="Google" id="ProtNLM"/>
    </source>
</evidence>